<dbReference type="InterPro" id="IPR000064">
    <property type="entry name" value="NLP_P60_dom"/>
</dbReference>
<dbReference type="SUPFAM" id="SSF54001">
    <property type="entry name" value="Cysteine proteinases"/>
    <property type="match status" value="1"/>
</dbReference>
<dbReference type="EMBL" id="CP096574">
    <property type="protein sequence ID" value="UPU35156.1"/>
    <property type="molecule type" value="Genomic_DNA"/>
</dbReference>
<dbReference type="GO" id="GO:0006508">
    <property type="term" value="P:proteolysis"/>
    <property type="evidence" value="ECO:0007669"/>
    <property type="project" value="UniProtKB-KW"/>
</dbReference>
<keyword evidence="2" id="KW-0645">Protease</keyword>
<evidence type="ECO:0000256" key="1">
    <source>
        <dbReference type="ARBA" id="ARBA00007074"/>
    </source>
</evidence>
<proteinExistence type="inferred from homology"/>
<dbReference type="EMBL" id="BLXY01000009">
    <property type="protein sequence ID" value="GFO65478.1"/>
    <property type="molecule type" value="Genomic_DNA"/>
</dbReference>
<dbReference type="Pfam" id="PF00877">
    <property type="entry name" value="NLPC_P60"/>
    <property type="match status" value="1"/>
</dbReference>
<reference evidence="7" key="3">
    <citation type="submission" date="2022-04" db="EMBL/GenBank/DDBJ databases">
        <authorList>
            <person name="Liu G."/>
        </authorList>
    </citation>
    <scope>NUCLEOTIDE SEQUENCE</scope>
    <source>
        <strain evidence="7">RG22</strain>
    </source>
</reference>
<dbReference type="PANTHER" id="PTHR47053:SF4">
    <property type="entry name" value="ENDOPEPTIDASE LYTE-RELATED"/>
    <property type="match status" value="1"/>
</dbReference>
<dbReference type="PROSITE" id="PS51935">
    <property type="entry name" value="NLPC_P60"/>
    <property type="match status" value="1"/>
</dbReference>
<evidence type="ECO:0000256" key="3">
    <source>
        <dbReference type="ARBA" id="ARBA00022801"/>
    </source>
</evidence>
<dbReference type="GO" id="GO:0008234">
    <property type="term" value="F:cysteine-type peptidase activity"/>
    <property type="evidence" value="ECO:0007669"/>
    <property type="project" value="UniProtKB-KW"/>
</dbReference>
<reference evidence="6" key="2">
    <citation type="journal article" date="2021" name="Int. J. Syst. Evol. Microbiol.">
        <title>Geomonas silvestris sp. nov., Geomonas paludis sp. nov. and Geomonas limicola sp. nov., isolated from terrestrial environments, and emended description of the genus Geomonas.</title>
        <authorList>
            <person name="Itoh H."/>
            <person name="Xu Z."/>
            <person name="Masuda Y."/>
            <person name="Ushijima N."/>
            <person name="Hayakawa C."/>
            <person name="Shiratori Y."/>
            <person name="Senoo K."/>
        </authorList>
    </citation>
    <scope>NUCLEOTIDE SEQUENCE</scope>
    <source>
        <strain evidence="6">Red736</strain>
    </source>
</reference>
<reference evidence="8" key="1">
    <citation type="submission" date="2020-06" db="EMBL/GenBank/DDBJ databases">
        <title>Draft genomic sequecing of Geomonas sp. Red736.</title>
        <authorList>
            <person name="Itoh H."/>
            <person name="Xu Z.X."/>
            <person name="Ushijima N."/>
            <person name="Masuda Y."/>
            <person name="Shiratori Y."/>
            <person name="Senoo K."/>
        </authorList>
    </citation>
    <scope>NUCLEOTIDE SEQUENCE [LARGE SCALE GENOMIC DNA]</scope>
    <source>
        <strain evidence="8">Red736</strain>
    </source>
</reference>
<keyword evidence="3" id="KW-0378">Hydrolase</keyword>
<gene>
    <name evidence="6" type="ORF">GMPD_33970</name>
    <name evidence="7" type="ORF">M1B72_17115</name>
</gene>
<evidence type="ECO:0000313" key="7">
    <source>
        <dbReference type="EMBL" id="UPU35156.1"/>
    </source>
</evidence>
<comment type="similarity">
    <text evidence="1">Belongs to the peptidase C40 family.</text>
</comment>
<protein>
    <submittedName>
        <fullName evidence="7">C40 family peptidase</fullName>
    </submittedName>
</protein>
<dbReference type="PANTHER" id="PTHR47053">
    <property type="entry name" value="MUREIN DD-ENDOPEPTIDASE MEPH-RELATED"/>
    <property type="match status" value="1"/>
</dbReference>
<dbReference type="InterPro" id="IPR038765">
    <property type="entry name" value="Papain-like_cys_pep_sf"/>
</dbReference>
<evidence type="ECO:0000259" key="5">
    <source>
        <dbReference type="PROSITE" id="PS51935"/>
    </source>
</evidence>
<keyword evidence="9" id="KW-1185">Reference proteome</keyword>
<keyword evidence="4" id="KW-0788">Thiol protease</keyword>
<evidence type="ECO:0000313" key="9">
    <source>
        <dbReference type="Proteomes" id="UP000831485"/>
    </source>
</evidence>
<evidence type="ECO:0000313" key="8">
    <source>
        <dbReference type="Proteomes" id="UP000568888"/>
    </source>
</evidence>
<sequence length="249" mass="26050">MTINAVNVLQTTSPVASPREVCTEKKAPGAPSGFESLLQSVTGAVGTEQVSPRVAAEMLRVQMMQSTLALAVSDGASAAASGAALPSVPGLDFAFSSAYRGSAALETAETEGEPVPSAPALMPSDTAAEIDHISATAARYLGTPYRFGGEGADGIDCSSFVQQVFHANQIDLPRTAREQINVGSDVAPGELRKGDLVFFQTYAQYPSHVGIYLGDGKMIHASSGKGEVTISDMNSDYYRPRYLGAKRVI</sequence>
<dbReference type="Proteomes" id="UP000568888">
    <property type="component" value="Unassembled WGS sequence"/>
</dbReference>
<dbReference type="AlphaFoldDB" id="A0A6V8MZ23"/>
<name>A0A6V8MZ23_9BACT</name>
<organism evidence="6 8">
    <name type="scientific">Geomonas paludis</name>
    <dbReference type="NCBI Taxonomy" id="2740185"/>
    <lineage>
        <taxon>Bacteria</taxon>
        <taxon>Pseudomonadati</taxon>
        <taxon>Thermodesulfobacteriota</taxon>
        <taxon>Desulfuromonadia</taxon>
        <taxon>Geobacterales</taxon>
        <taxon>Geobacteraceae</taxon>
        <taxon>Geomonas</taxon>
    </lineage>
</organism>
<accession>A0A6V8MZ23</accession>
<feature type="domain" description="NlpC/P60" evidence="5">
    <location>
        <begin position="127"/>
        <end position="249"/>
    </location>
</feature>
<evidence type="ECO:0000313" key="6">
    <source>
        <dbReference type="EMBL" id="GFO65478.1"/>
    </source>
</evidence>
<dbReference type="Gene3D" id="3.90.1720.10">
    <property type="entry name" value="endopeptidase domain like (from Nostoc punctiforme)"/>
    <property type="match status" value="1"/>
</dbReference>
<evidence type="ECO:0000256" key="4">
    <source>
        <dbReference type="ARBA" id="ARBA00022807"/>
    </source>
</evidence>
<dbReference type="Proteomes" id="UP000831485">
    <property type="component" value="Chromosome"/>
</dbReference>
<dbReference type="InterPro" id="IPR051202">
    <property type="entry name" value="Peptidase_C40"/>
</dbReference>
<evidence type="ECO:0000256" key="2">
    <source>
        <dbReference type="ARBA" id="ARBA00022670"/>
    </source>
</evidence>
<dbReference type="RefSeq" id="WP_183349609.1">
    <property type="nucleotide sequence ID" value="NZ_BLXY01000009.1"/>
</dbReference>